<keyword evidence="2" id="KW-1185">Reference proteome</keyword>
<sequence length="125" mass="14651">MLYGVCFWLLNKNKDNILLDNSGIEMFEALNPQGKLFTILEDLSTYYKISYGDKVFIIRKEAMKVIEGSFLEIGTLVSVVASGKQAIIKDRYWHFKDSKPFYILLGSSRRFFEEELLYEERNINM</sequence>
<evidence type="ECO:0000313" key="1">
    <source>
        <dbReference type="EMBL" id="ASF43070.1"/>
    </source>
</evidence>
<dbReference type="EMBL" id="CP022022">
    <property type="protein sequence ID" value="ASF43070.1"/>
    <property type="molecule type" value="Genomic_DNA"/>
</dbReference>
<gene>
    <name evidence="1" type="ORF">CBG49_08275</name>
</gene>
<dbReference type="AlphaFoldDB" id="A0A1Z4BPB1"/>
<evidence type="ECO:0000313" key="2">
    <source>
        <dbReference type="Proteomes" id="UP000197007"/>
    </source>
</evidence>
<dbReference type="RefSeq" id="WP_088594122.1">
    <property type="nucleotide sequence ID" value="NZ_CP022022.1"/>
</dbReference>
<dbReference type="KEGG" id="capn:CBG49_08275"/>
<reference evidence="2" key="1">
    <citation type="submission" date="2017-06" db="EMBL/GenBank/DDBJ databases">
        <title>Complete genome sequence of Capnocytophaga sp. KCOM 1579 (=ChDC OS43) isolated from a human refractory periapical abscess lesion.</title>
        <authorList>
            <person name="Kook J.-K."/>
            <person name="Park S.-N."/>
            <person name="Lim Y.K."/>
            <person name="Roh H."/>
        </authorList>
    </citation>
    <scope>NUCLEOTIDE SEQUENCE [LARGE SCALE GENOMIC DNA]</scope>
    <source>
        <strain evidence="2">ChDC OS43</strain>
    </source>
</reference>
<protein>
    <submittedName>
        <fullName evidence="1">Uncharacterized protein</fullName>
    </submittedName>
</protein>
<organism evidence="1 2">
    <name type="scientific">Capnocytophaga endodontalis</name>
    <dbReference type="NCBI Taxonomy" id="2708117"/>
    <lineage>
        <taxon>Bacteria</taxon>
        <taxon>Pseudomonadati</taxon>
        <taxon>Bacteroidota</taxon>
        <taxon>Flavobacteriia</taxon>
        <taxon>Flavobacteriales</taxon>
        <taxon>Flavobacteriaceae</taxon>
        <taxon>Capnocytophaga</taxon>
    </lineage>
</organism>
<dbReference type="Proteomes" id="UP000197007">
    <property type="component" value="Chromosome"/>
</dbReference>
<name>A0A1Z4BPB1_9FLAO</name>
<proteinExistence type="predicted"/>
<accession>A0A1Z4BPB1</accession>